<sequence>MRNFGVSLVLLAAGLLFGQCSNDRNGVDPKPDYDQVSRELMIRLSPQLLGTWQLRQLRVQASSENRIFQVGAGIRRDTVLQNFAMLTIRPAAVPSSSLPNPQYPDFEGDLLFRGRQYPVRFTALASPTRVVNGQGPQAFFALQLNLAPGSYPPDTDREYLQNIGLTSDSFTLEMLAGEQAMIWRGLNRGIVKIELQKQ</sequence>
<dbReference type="AlphaFoldDB" id="A0A7Y7PR51"/>
<dbReference type="EMBL" id="JABKAU010000031">
    <property type="protein sequence ID" value="NVO32514.1"/>
    <property type="molecule type" value="Genomic_DNA"/>
</dbReference>
<organism evidence="1 2">
    <name type="scientific">Hymenobacter lapidiphilus</name>
    <dbReference type="NCBI Taxonomy" id="2608003"/>
    <lineage>
        <taxon>Bacteria</taxon>
        <taxon>Pseudomonadati</taxon>
        <taxon>Bacteroidota</taxon>
        <taxon>Cytophagia</taxon>
        <taxon>Cytophagales</taxon>
        <taxon>Hymenobacteraceae</taxon>
        <taxon>Hymenobacter</taxon>
    </lineage>
</organism>
<reference evidence="1 2" key="1">
    <citation type="submission" date="2020-05" db="EMBL/GenBank/DDBJ databases">
        <title>Hymenobacter terrestris sp. nov. and Hymenobacter lapidiphilus sp. nov., isolated from regoliths in Antarctica.</title>
        <authorList>
            <person name="Sedlacek I."/>
            <person name="Pantucek R."/>
            <person name="Zeman M."/>
            <person name="Holochova P."/>
            <person name="Kralova S."/>
            <person name="Stankova E."/>
            <person name="Sedo O."/>
            <person name="Micenkova L."/>
            <person name="Svec P."/>
            <person name="Gupta V."/>
            <person name="Sood U."/>
            <person name="Korpole U.S."/>
            <person name="Lal R."/>
        </authorList>
    </citation>
    <scope>NUCLEOTIDE SEQUENCE [LARGE SCALE GENOMIC DNA]</scope>
    <source>
        <strain evidence="1 2">P5342</strain>
    </source>
</reference>
<accession>A0A7Y7PR51</accession>
<dbReference type="Proteomes" id="UP000565521">
    <property type="component" value="Unassembled WGS sequence"/>
</dbReference>
<gene>
    <name evidence="1" type="ORF">HW554_14960</name>
</gene>
<keyword evidence="2" id="KW-1185">Reference proteome</keyword>
<evidence type="ECO:0000313" key="1">
    <source>
        <dbReference type="EMBL" id="NVO32514.1"/>
    </source>
</evidence>
<comment type="caution">
    <text evidence="1">The sequence shown here is derived from an EMBL/GenBank/DDBJ whole genome shotgun (WGS) entry which is preliminary data.</text>
</comment>
<protein>
    <submittedName>
        <fullName evidence="1">Uncharacterized protein</fullName>
    </submittedName>
</protein>
<proteinExistence type="predicted"/>
<dbReference type="RefSeq" id="WP_176909382.1">
    <property type="nucleotide sequence ID" value="NZ_JABKAU010000031.1"/>
</dbReference>
<evidence type="ECO:0000313" key="2">
    <source>
        <dbReference type="Proteomes" id="UP000565521"/>
    </source>
</evidence>
<name>A0A7Y7PR51_9BACT</name>